<proteinExistence type="predicted"/>
<name>A0A023CYG9_9LACO</name>
<comment type="caution">
    <text evidence="2">The sequence shown here is derived from an EMBL/GenBank/DDBJ whole genome shotgun (WGS) entry which is preliminary data.</text>
</comment>
<dbReference type="EMBL" id="AYZF01000008">
    <property type="protein sequence ID" value="KRN06676.1"/>
    <property type="molecule type" value="Genomic_DNA"/>
</dbReference>
<accession>A0A023CYG9</accession>
<keyword evidence="1" id="KW-1133">Transmembrane helix</keyword>
<dbReference type="RefSeq" id="WP_034989315.1">
    <property type="nucleotide sequence ID" value="NZ_AYZF01000008.1"/>
</dbReference>
<keyword evidence="1" id="KW-0812">Transmembrane</keyword>
<dbReference type="PATRIC" id="fig|1423806.3.peg.232"/>
<dbReference type="AlphaFoldDB" id="A0A023CYG9"/>
<feature type="transmembrane region" description="Helical" evidence="1">
    <location>
        <begin position="66"/>
        <end position="85"/>
    </location>
</feature>
<gene>
    <name evidence="2" type="ORF">FD15_GL000229</name>
</gene>
<protein>
    <recommendedName>
        <fullName evidence="4">Integral membrane protein</fullName>
    </recommendedName>
</protein>
<dbReference type="Proteomes" id="UP000050961">
    <property type="component" value="Unassembled WGS sequence"/>
</dbReference>
<evidence type="ECO:0000313" key="2">
    <source>
        <dbReference type="EMBL" id="KRN06676.1"/>
    </source>
</evidence>
<evidence type="ECO:0008006" key="4">
    <source>
        <dbReference type="Google" id="ProtNLM"/>
    </source>
</evidence>
<feature type="transmembrane region" description="Helical" evidence="1">
    <location>
        <begin position="91"/>
        <end position="118"/>
    </location>
</feature>
<reference evidence="2 3" key="1">
    <citation type="journal article" date="2015" name="Genome Announc.">
        <title>Expanding the biotechnology potential of lactobacilli through comparative genomics of 213 strains and associated genera.</title>
        <authorList>
            <person name="Sun Z."/>
            <person name="Harris H.M."/>
            <person name="McCann A."/>
            <person name="Guo C."/>
            <person name="Argimon S."/>
            <person name="Zhang W."/>
            <person name="Yang X."/>
            <person name="Jeffery I.B."/>
            <person name="Cooney J.C."/>
            <person name="Kagawa T.F."/>
            <person name="Liu W."/>
            <person name="Song Y."/>
            <person name="Salvetti E."/>
            <person name="Wrobel A."/>
            <person name="Rasinkangas P."/>
            <person name="Parkhill J."/>
            <person name="Rea M.C."/>
            <person name="O'Sullivan O."/>
            <person name="Ritari J."/>
            <person name="Douillard F.P."/>
            <person name="Paul Ross R."/>
            <person name="Yang R."/>
            <person name="Briner A.E."/>
            <person name="Felis G.E."/>
            <person name="de Vos W.M."/>
            <person name="Barrangou R."/>
            <person name="Klaenhammer T.R."/>
            <person name="Caufield P.W."/>
            <person name="Cui Y."/>
            <person name="Zhang H."/>
            <person name="O'Toole P.W."/>
        </authorList>
    </citation>
    <scope>NUCLEOTIDE SEQUENCE [LARGE SCALE GENOMIC DNA]</scope>
    <source>
        <strain evidence="2 3">DSM 21376</strain>
    </source>
</reference>
<evidence type="ECO:0000256" key="1">
    <source>
        <dbReference type="SAM" id="Phobius"/>
    </source>
</evidence>
<organism evidence="2 3">
    <name type="scientific">Liquorilactobacillus sucicola DSM 21376 = JCM 15457</name>
    <dbReference type="NCBI Taxonomy" id="1423806"/>
    <lineage>
        <taxon>Bacteria</taxon>
        <taxon>Bacillati</taxon>
        <taxon>Bacillota</taxon>
        <taxon>Bacilli</taxon>
        <taxon>Lactobacillales</taxon>
        <taxon>Lactobacillaceae</taxon>
        <taxon>Liquorilactobacillus</taxon>
    </lineage>
</organism>
<keyword evidence="3" id="KW-1185">Reference proteome</keyword>
<feature type="transmembrane region" description="Helical" evidence="1">
    <location>
        <begin position="34"/>
        <end position="54"/>
    </location>
</feature>
<keyword evidence="1" id="KW-0472">Membrane</keyword>
<evidence type="ECO:0000313" key="3">
    <source>
        <dbReference type="Proteomes" id="UP000050961"/>
    </source>
</evidence>
<dbReference type="eggNOG" id="ENOG5032U6Z">
    <property type="taxonomic scope" value="Bacteria"/>
</dbReference>
<sequence>MKKSSFVALMLGIISVLLLGSGMSMTSIQEWNAFIPGIVLGCLGILLGLATIIVWRKMEHKTPVKVNIKTVLTLLIGIVGALILGTGMCLIMIWDLLIIGIIVGVIGIFSLVGLIPLVKGLK</sequence>
<dbReference type="STRING" id="1423806.FD15_GL000229"/>